<dbReference type="InterPro" id="IPR011146">
    <property type="entry name" value="HIT-like"/>
</dbReference>
<sequence>MSHPTDGSCIFCKIVAGQFPCFKLFEDETTIAFMDINPVNPGHALAVAKGHWPTVDVIPTDVLGDVARTAQRVAKAALAALEPTGVNLLQSNGPGAGQSVPHLHVHILPRYPDDKVRLNWVYEPGDKAEIAAICERLKAVLA</sequence>
<keyword evidence="4" id="KW-1185">Reference proteome</keyword>
<evidence type="ECO:0000313" key="4">
    <source>
        <dbReference type="Proteomes" id="UP000727907"/>
    </source>
</evidence>
<dbReference type="RefSeq" id="WP_216964173.1">
    <property type="nucleotide sequence ID" value="NZ_JAHOPB010000002.1"/>
</dbReference>
<feature type="domain" description="HIT" evidence="2">
    <location>
        <begin position="10"/>
        <end position="117"/>
    </location>
</feature>
<dbReference type="CDD" id="cd01277">
    <property type="entry name" value="HINT_subgroup"/>
    <property type="match status" value="1"/>
</dbReference>
<reference evidence="3 4" key="1">
    <citation type="submission" date="2021-06" db="EMBL/GenBank/DDBJ databases">
        <authorList>
            <person name="Lee D.H."/>
        </authorList>
    </citation>
    <scope>NUCLEOTIDE SEQUENCE [LARGE SCALE GENOMIC DNA]</scope>
    <source>
        <strain evidence="3 4">MMS21-HV4-11</strain>
    </source>
</reference>
<evidence type="ECO:0000256" key="1">
    <source>
        <dbReference type="PROSITE-ProRule" id="PRU00464"/>
    </source>
</evidence>
<evidence type="ECO:0000313" key="3">
    <source>
        <dbReference type="EMBL" id="MBU8875826.1"/>
    </source>
</evidence>
<dbReference type="PANTHER" id="PTHR46648">
    <property type="entry name" value="HIT FAMILY PROTEIN 1"/>
    <property type="match status" value="1"/>
</dbReference>
<dbReference type="InterPro" id="IPR001310">
    <property type="entry name" value="Histidine_triad_HIT"/>
</dbReference>
<dbReference type="Pfam" id="PF01230">
    <property type="entry name" value="HIT"/>
    <property type="match status" value="1"/>
</dbReference>
<proteinExistence type="predicted"/>
<dbReference type="PROSITE" id="PS51084">
    <property type="entry name" value="HIT_2"/>
    <property type="match status" value="1"/>
</dbReference>
<dbReference type="PANTHER" id="PTHR46648:SF1">
    <property type="entry name" value="ADENOSINE 5'-MONOPHOSPHORAMIDASE HNT1"/>
    <property type="match status" value="1"/>
</dbReference>
<name>A0ABS6INB7_9HYPH</name>
<comment type="caution">
    <text evidence="3">The sequence shown here is derived from an EMBL/GenBank/DDBJ whole genome shotgun (WGS) entry which is preliminary data.</text>
</comment>
<gene>
    <name evidence="3" type="ORF">KQ910_18785</name>
</gene>
<dbReference type="InterPro" id="IPR039384">
    <property type="entry name" value="HINT"/>
</dbReference>
<protein>
    <submittedName>
        <fullName evidence="3">HIT family protein</fullName>
    </submittedName>
</protein>
<evidence type="ECO:0000259" key="2">
    <source>
        <dbReference type="PROSITE" id="PS51084"/>
    </source>
</evidence>
<dbReference type="Proteomes" id="UP000727907">
    <property type="component" value="Unassembled WGS sequence"/>
</dbReference>
<accession>A0ABS6INB7</accession>
<feature type="short sequence motif" description="Histidine triad motif" evidence="1">
    <location>
        <begin position="102"/>
        <end position="106"/>
    </location>
</feature>
<organism evidence="3 4">
    <name type="scientific">Reyranella humidisoli</name>
    <dbReference type="NCBI Taxonomy" id="2849149"/>
    <lineage>
        <taxon>Bacteria</taxon>
        <taxon>Pseudomonadati</taxon>
        <taxon>Pseudomonadota</taxon>
        <taxon>Alphaproteobacteria</taxon>
        <taxon>Hyphomicrobiales</taxon>
        <taxon>Reyranellaceae</taxon>
        <taxon>Reyranella</taxon>
    </lineage>
</organism>
<dbReference type="EMBL" id="JAHOPB010000002">
    <property type="protein sequence ID" value="MBU8875826.1"/>
    <property type="molecule type" value="Genomic_DNA"/>
</dbReference>